<name>A0A7Z0DNW4_9ACTN</name>
<protein>
    <submittedName>
        <fullName evidence="1">Uncharacterized protein</fullName>
    </submittedName>
</protein>
<accession>A0A7Z0DNW4</accession>
<proteinExistence type="predicted"/>
<sequence length="47" mass="5397">MDNEEKLAAELKKVAKVVEGLTERVKALEDEFVKRDKAVAKAIRDRR</sequence>
<gene>
    <name evidence="1" type="ORF">BJ988_003362</name>
</gene>
<comment type="caution">
    <text evidence="1">The sequence shown here is derived from an EMBL/GenBank/DDBJ whole genome shotgun (WGS) entry which is preliminary data.</text>
</comment>
<organism evidence="1 2">
    <name type="scientific">Nocardioides panzhihuensis</name>
    <dbReference type="NCBI Taxonomy" id="860243"/>
    <lineage>
        <taxon>Bacteria</taxon>
        <taxon>Bacillati</taxon>
        <taxon>Actinomycetota</taxon>
        <taxon>Actinomycetes</taxon>
        <taxon>Propionibacteriales</taxon>
        <taxon>Nocardioidaceae</taxon>
        <taxon>Nocardioides</taxon>
    </lineage>
</organism>
<evidence type="ECO:0000313" key="1">
    <source>
        <dbReference type="EMBL" id="NYI78714.1"/>
    </source>
</evidence>
<dbReference type="AlphaFoldDB" id="A0A7Z0DNW4"/>
<reference evidence="1 2" key="1">
    <citation type="submission" date="2020-07" db="EMBL/GenBank/DDBJ databases">
        <title>Sequencing the genomes of 1000 actinobacteria strains.</title>
        <authorList>
            <person name="Klenk H.-P."/>
        </authorList>
    </citation>
    <scope>NUCLEOTIDE SEQUENCE [LARGE SCALE GENOMIC DNA]</scope>
    <source>
        <strain evidence="1 2">DSM 26487</strain>
    </source>
</reference>
<keyword evidence="2" id="KW-1185">Reference proteome</keyword>
<dbReference type="EMBL" id="JACBZR010000001">
    <property type="protein sequence ID" value="NYI78714.1"/>
    <property type="molecule type" value="Genomic_DNA"/>
</dbReference>
<dbReference type="RefSeq" id="WP_179659025.1">
    <property type="nucleotide sequence ID" value="NZ_JACBZR010000001.1"/>
</dbReference>
<evidence type="ECO:0000313" key="2">
    <source>
        <dbReference type="Proteomes" id="UP000564496"/>
    </source>
</evidence>
<dbReference type="Proteomes" id="UP000564496">
    <property type="component" value="Unassembled WGS sequence"/>
</dbReference>